<name>A0A5R9E8R0_9ACTN</name>
<proteinExistence type="inferred from homology"/>
<dbReference type="InterPro" id="IPR040612">
    <property type="entry name" value="ArsA_HSP20-like"/>
</dbReference>
<dbReference type="Pfam" id="PF17886">
    <property type="entry name" value="ArsA_HSP20"/>
    <property type="match status" value="1"/>
</dbReference>
<reference evidence="5 6" key="1">
    <citation type="submission" date="2019-05" db="EMBL/GenBank/DDBJ databases">
        <title>Streptomyces marianii sp. nov., a novel marine actinomycete from southern coast of India.</title>
        <authorList>
            <person name="Iniyan A.M."/>
            <person name="Wink J."/>
            <person name="Ramprasad E."/>
            <person name="Ramana C.V."/>
            <person name="Bunk B."/>
            <person name="Sproer C."/>
            <person name="Joseph F.-J.R.S."/>
            <person name="Vincent S.G.P."/>
        </authorList>
    </citation>
    <scope>NUCLEOTIDE SEQUENCE [LARGE SCALE GENOMIC DNA]</scope>
    <source>
        <strain evidence="5 6">ICN19</strain>
    </source>
</reference>
<dbReference type="InterPro" id="IPR025723">
    <property type="entry name" value="ArsA/GET3_ATPase-like"/>
</dbReference>
<accession>A0A5R9E8R0</accession>
<feature type="domain" description="ArsA HSP20-like" evidence="4">
    <location>
        <begin position="371"/>
        <end position="432"/>
    </location>
</feature>
<dbReference type="InterPro" id="IPR027417">
    <property type="entry name" value="P-loop_NTPase"/>
</dbReference>
<dbReference type="AlphaFoldDB" id="A0A5R9E8R0"/>
<organism evidence="5 6">
    <name type="scientific">Streptomyces marianii</name>
    <dbReference type="NCBI Taxonomy" id="1817406"/>
    <lineage>
        <taxon>Bacteria</taxon>
        <taxon>Bacillati</taxon>
        <taxon>Actinomycetota</taxon>
        <taxon>Actinomycetes</taxon>
        <taxon>Kitasatosporales</taxon>
        <taxon>Streptomycetaceae</taxon>
        <taxon>Streptomyces</taxon>
    </lineage>
</organism>
<dbReference type="GO" id="GO:0005524">
    <property type="term" value="F:ATP binding"/>
    <property type="evidence" value="ECO:0007669"/>
    <property type="project" value="InterPro"/>
</dbReference>
<feature type="compositionally biased region" description="Low complexity" evidence="2">
    <location>
        <begin position="77"/>
        <end position="95"/>
    </location>
</feature>
<evidence type="ECO:0000259" key="4">
    <source>
        <dbReference type="Pfam" id="PF17886"/>
    </source>
</evidence>
<dbReference type="SUPFAM" id="SSF52540">
    <property type="entry name" value="P-loop containing nucleoside triphosphate hydrolases"/>
    <property type="match status" value="2"/>
</dbReference>
<protein>
    <submittedName>
        <fullName evidence="5">ArsA family ATPase</fullName>
    </submittedName>
</protein>
<feature type="region of interest" description="Disordered" evidence="2">
    <location>
        <begin position="36"/>
        <end position="115"/>
    </location>
</feature>
<dbReference type="Gene3D" id="2.60.40.790">
    <property type="match status" value="1"/>
</dbReference>
<dbReference type="RefSeq" id="WP_138055800.1">
    <property type="nucleotide sequence ID" value="NZ_VAWE01000001.1"/>
</dbReference>
<dbReference type="GO" id="GO:0016887">
    <property type="term" value="F:ATP hydrolysis activity"/>
    <property type="evidence" value="ECO:0007669"/>
    <property type="project" value="InterPro"/>
</dbReference>
<dbReference type="PANTHER" id="PTHR10803:SF3">
    <property type="entry name" value="ATPASE GET3"/>
    <property type="match status" value="1"/>
</dbReference>
<dbReference type="OrthoDB" id="9780677at2"/>
<dbReference type="InterPro" id="IPR008978">
    <property type="entry name" value="HSP20-like_chaperone"/>
</dbReference>
<dbReference type="PANTHER" id="PTHR10803">
    <property type="entry name" value="ARSENICAL PUMP-DRIVING ATPASE ARSENITE-TRANSLOCATING ATPASE"/>
    <property type="match status" value="1"/>
</dbReference>
<evidence type="ECO:0000256" key="1">
    <source>
        <dbReference type="ARBA" id="ARBA00011040"/>
    </source>
</evidence>
<evidence type="ECO:0000313" key="5">
    <source>
        <dbReference type="EMBL" id="TLQ46490.1"/>
    </source>
</evidence>
<evidence type="ECO:0000313" key="6">
    <source>
        <dbReference type="Proteomes" id="UP000305921"/>
    </source>
</evidence>
<feature type="domain" description="ArsA/GET3 Anion-transporting ATPase-like" evidence="3">
    <location>
        <begin position="115"/>
        <end position="330"/>
    </location>
</feature>
<gene>
    <name evidence="5" type="ORF">FEF34_29090</name>
</gene>
<comment type="caution">
    <text evidence="5">The sequence shown here is derived from an EMBL/GenBank/DDBJ whole genome shotgun (WGS) entry which is preliminary data.</text>
</comment>
<dbReference type="InterPro" id="IPR016300">
    <property type="entry name" value="ATPase_ArsA/GET3"/>
</dbReference>
<evidence type="ECO:0000256" key="2">
    <source>
        <dbReference type="SAM" id="MobiDB-lite"/>
    </source>
</evidence>
<comment type="similarity">
    <text evidence="1">Belongs to the arsA ATPase family.</text>
</comment>
<evidence type="ECO:0000259" key="3">
    <source>
        <dbReference type="Pfam" id="PF02374"/>
    </source>
</evidence>
<feature type="domain" description="ArsA/GET3 Anion-transporting ATPase-like" evidence="3">
    <location>
        <begin position="1"/>
        <end position="43"/>
    </location>
</feature>
<dbReference type="Pfam" id="PF02374">
    <property type="entry name" value="ArsA_ATPase"/>
    <property type="match status" value="2"/>
</dbReference>
<keyword evidence="6" id="KW-1185">Reference proteome</keyword>
<dbReference type="Gene3D" id="3.40.50.300">
    <property type="entry name" value="P-loop containing nucleotide triphosphate hydrolases"/>
    <property type="match status" value="1"/>
</dbReference>
<feature type="compositionally biased region" description="Low complexity" evidence="2">
    <location>
        <begin position="44"/>
        <end position="68"/>
    </location>
</feature>
<sequence>MRTVFVTGTGGAGRSTVAAALALAGARRGERVLLLSDEPSEALTGTGPAAAGPDPSGPGSADSGAVGPDPSGPGSADSGAVGPDPSGSGSAAAGPGRTGPGGADTPVPGPTVVRVDSGTDFRHEFLTFQERAGAALDLLGAVPFEDGELTELPGSEQFALLRALRHAAGSGHDLLVVDLPPVRRAVALLALPEQLRRYLRRLLPAERQAARSLRPVLAQLAGVPMPAQWLFETAARWDEELAAVQALVESPDTSVRLVAEPGSEAADHALRTARLGLALHGPAPDMVIANRIVPVGSSDPFLGALSGRQQSALKGWREEFGAVPVREVPHAGRDPRQPGELAQLLDGPAGSTARAVAGNPWTVEDRRAEDGVLVWRLPLPGATKDRLQLVRRDDELFLTVGPFRRILLLPSVLRRCTVSGAALRDGELRIRFEPDPGLWPRGR</sequence>
<dbReference type="EMBL" id="VAWE01000001">
    <property type="protein sequence ID" value="TLQ46490.1"/>
    <property type="molecule type" value="Genomic_DNA"/>
</dbReference>
<dbReference type="Proteomes" id="UP000305921">
    <property type="component" value="Unassembled WGS sequence"/>
</dbReference>